<dbReference type="RefSeq" id="WP_058888814.1">
    <property type="nucleotide sequence ID" value="NZ_BAAAKT010000004.1"/>
</dbReference>
<dbReference type="PROSITE" id="PS50110">
    <property type="entry name" value="RESPONSE_REGULATORY"/>
    <property type="match status" value="1"/>
</dbReference>
<evidence type="ECO:0000259" key="7">
    <source>
        <dbReference type="PROSITE" id="PS50110"/>
    </source>
</evidence>
<dbReference type="EMBL" id="JACJIH010000001">
    <property type="protein sequence ID" value="MBA8921648.1"/>
    <property type="molecule type" value="Genomic_DNA"/>
</dbReference>
<keyword evidence="4 9" id="KW-0238">DNA-binding</keyword>
<dbReference type="CDD" id="cd17574">
    <property type="entry name" value="REC_OmpR"/>
    <property type="match status" value="1"/>
</dbReference>
<evidence type="ECO:0000256" key="1">
    <source>
        <dbReference type="ARBA" id="ARBA00022553"/>
    </source>
</evidence>
<dbReference type="OrthoDB" id="3197131at2"/>
<reference evidence="9 11" key="3">
    <citation type="submission" date="2020-08" db="EMBL/GenBank/DDBJ databases">
        <title>Sequencing the genomes of 1000 actinobacteria strains.</title>
        <authorList>
            <person name="Klenk H.-P."/>
        </authorList>
    </citation>
    <scope>NUCLEOTIDE SEQUENCE [LARGE SCALE GENOMIC DNA]</scope>
    <source>
        <strain evidence="9 11">DSM 19081</strain>
    </source>
</reference>
<dbReference type="Gene3D" id="3.40.50.2300">
    <property type="match status" value="1"/>
</dbReference>
<evidence type="ECO:0000313" key="9">
    <source>
        <dbReference type="EMBL" id="MBA8921648.1"/>
    </source>
</evidence>
<keyword evidence="5" id="KW-0804">Transcription</keyword>
<reference evidence="10" key="1">
    <citation type="submission" date="2015-12" db="EMBL/GenBank/DDBJ databases">
        <authorList>
            <person name="Nair G.R."/>
            <person name="Kaur G."/>
            <person name="Mayilraj S."/>
        </authorList>
    </citation>
    <scope>NUCLEOTIDE SEQUENCE [LARGE SCALE GENOMIC DNA]</scope>
    <source>
        <strain evidence="10">CD08_7</strain>
    </source>
</reference>
<sequence>MQDTPRALIIEDDDDIRRLLEMVLTQAGFTVDAVPNGEEGVARAKDASYALLSVDVGLPDIDGLEVVRRVRPSFGGRIVMVSARSGESDQSSGHAAGADLYITKPFRPRELKQKFLDLVSADAP</sequence>
<evidence type="ECO:0000313" key="10">
    <source>
        <dbReference type="Proteomes" id="UP000054023"/>
    </source>
</evidence>
<dbReference type="GO" id="GO:0005829">
    <property type="term" value="C:cytosol"/>
    <property type="evidence" value="ECO:0007669"/>
    <property type="project" value="TreeGrafter"/>
</dbReference>
<organism evidence="8 10">
    <name type="scientific">Nesterenkonia jeotgali</name>
    <dbReference type="NCBI Taxonomy" id="317018"/>
    <lineage>
        <taxon>Bacteria</taxon>
        <taxon>Bacillati</taxon>
        <taxon>Actinomycetota</taxon>
        <taxon>Actinomycetes</taxon>
        <taxon>Micrococcales</taxon>
        <taxon>Micrococcaceae</taxon>
        <taxon>Nesterenkonia</taxon>
    </lineage>
</organism>
<accession>A0A0W8IH15</accession>
<comment type="caution">
    <text evidence="8">The sequence shown here is derived from an EMBL/GenBank/DDBJ whole genome shotgun (WGS) entry which is preliminary data.</text>
</comment>
<keyword evidence="2" id="KW-0902">Two-component regulatory system</keyword>
<evidence type="ECO:0000256" key="6">
    <source>
        <dbReference type="PROSITE-ProRule" id="PRU00169"/>
    </source>
</evidence>
<dbReference type="SMART" id="SM00448">
    <property type="entry name" value="REC"/>
    <property type="match status" value="1"/>
</dbReference>
<dbReference type="AlphaFoldDB" id="A0A0W8IH15"/>
<gene>
    <name evidence="8" type="ORF">AVL63_00510</name>
    <name evidence="9" type="ORF">HNR24_001581</name>
</gene>
<evidence type="ECO:0000256" key="2">
    <source>
        <dbReference type="ARBA" id="ARBA00023012"/>
    </source>
</evidence>
<reference evidence="8" key="2">
    <citation type="submission" date="2015-12" db="EMBL/GenBank/DDBJ databases">
        <authorList>
            <person name="Shamseldin A."/>
            <person name="Moawad H."/>
            <person name="Abd El-Rahim W.M."/>
            <person name="Sadowsky M.J."/>
        </authorList>
    </citation>
    <scope>NUCLEOTIDE SEQUENCE [LARGE SCALE GENOMIC DNA]</scope>
    <source>
        <strain evidence="8">CD08_7</strain>
    </source>
</reference>
<dbReference type="GO" id="GO:0000156">
    <property type="term" value="F:phosphorelay response regulator activity"/>
    <property type="evidence" value="ECO:0007669"/>
    <property type="project" value="TreeGrafter"/>
</dbReference>
<dbReference type="Proteomes" id="UP000054023">
    <property type="component" value="Unassembled WGS sequence"/>
</dbReference>
<dbReference type="InterPro" id="IPR011006">
    <property type="entry name" value="CheY-like_superfamily"/>
</dbReference>
<evidence type="ECO:0000256" key="4">
    <source>
        <dbReference type="ARBA" id="ARBA00023125"/>
    </source>
</evidence>
<protein>
    <submittedName>
        <fullName evidence="9">DNA-binding response OmpR family regulator</fullName>
    </submittedName>
</protein>
<name>A0A0W8IH15_9MICC</name>
<dbReference type="EMBL" id="LQBM01000003">
    <property type="protein sequence ID" value="KUG59131.1"/>
    <property type="molecule type" value="Genomic_DNA"/>
</dbReference>
<feature type="domain" description="Response regulatory" evidence="7">
    <location>
        <begin position="6"/>
        <end position="119"/>
    </location>
</feature>
<dbReference type="STRING" id="317018.AVL63_00510"/>
<dbReference type="InterPro" id="IPR001789">
    <property type="entry name" value="Sig_transdc_resp-reg_receiver"/>
</dbReference>
<proteinExistence type="predicted"/>
<keyword evidence="3" id="KW-0805">Transcription regulation</keyword>
<evidence type="ECO:0000256" key="3">
    <source>
        <dbReference type="ARBA" id="ARBA00023015"/>
    </source>
</evidence>
<evidence type="ECO:0000313" key="8">
    <source>
        <dbReference type="EMBL" id="KUG59131.1"/>
    </source>
</evidence>
<evidence type="ECO:0000313" key="11">
    <source>
        <dbReference type="Proteomes" id="UP000546252"/>
    </source>
</evidence>
<dbReference type="SUPFAM" id="SSF52172">
    <property type="entry name" value="CheY-like"/>
    <property type="match status" value="1"/>
</dbReference>
<dbReference type="PANTHER" id="PTHR48111">
    <property type="entry name" value="REGULATOR OF RPOS"/>
    <property type="match status" value="1"/>
</dbReference>
<dbReference type="GO" id="GO:0006355">
    <property type="term" value="P:regulation of DNA-templated transcription"/>
    <property type="evidence" value="ECO:0007669"/>
    <property type="project" value="TreeGrafter"/>
</dbReference>
<dbReference type="GO" id="GO:0032993">
    <property type="term" value="C:protein-DNA complex"/>
    <property type="evidence" value="ECO:0007669"/>
    <property type="project" value="TreeGrafter"/>
</dbReference>
<dbReference type="PANTHER" id="PTHR48111:SF1">
    <property type="entry name" value="TWO-COMPONENT RESPONSE REGULATOR ORR33"/>
    <property type="match status" value="1"/>
</dbReference>
<dbReference type="Pfam" id="PF00072">
    <property type="entry name" value="Response_reg"/>
    <property type="match status" value="1"/>
</dbReference>
<evidence type="ECO:0000256" key="5">
    <source>
        <dbReference type="ARBA" id="ARBA00023163"/>
    </source>
</evidence>
<keyword evidence="1 6" id="KW-0597">Phosphoprotein</keyword>
<dbReference type="InterPro" id="IPR039420">
    <property type="entry name" value="WalR-like"/>
</dbReference>
<dbReference type="Proteomes" id="UP000546252">
    <property type="component" value="Unassembled WGS sequence"/>
</dbReference>
<dbReference type="GO" id="GO:0000976">
    <property type="term" value="F:transcription cis-regulatory region binding"/>
    <property type="evidence" value="ECO:0007669"/>
    <property type="project" value="TreeGrafter"/>
</dbReference>
<keyword evidence="10" id="KW-1185">Reference proteome</keyword>
<feature type="modified residue" description="4-aspartylphosphate" evidence="6">
    <location>
        <position position="55"/>
    </location>
</feature>